<dbReference type="InterPro" id="IPR006015">
    <property type="entry name" value="Universal_stress_UspA"/>
</dbReference>
<accession>A0ABQ3D2A9</accession>
<dbReference type="InterPro" id="IPR014729">
    <property type="entry name" value="Rossmann-like_a/b/a_fold"/>
</dbReference>
<dbReference type="InterPro" id="IPR006016">
    <property type="entry name" value="UspA"/>
</dbReference>
<dbReference type="PANTHER" id="PTHR46553:SF3">
    <property type="entry name" value="ADENINE NUCLEOTIDE ALPHA HYDROLASES-LIKE SUPERFAMILY PROTEIN"/>
    <property type="match status" value="1"/>
</dbReference>
<evidence type="ECO:0000313" key="4">
    <source>
        <dbReference type="Proteomes" id="UP000653644"/>
    </source>
</evidence>
<gene>
    <name evidence="3" type="ORF">GCM10010345_60450</name>
</gene>
<keyword evidence="4" id="KW-1185">Reference proteome</keyword>
<protein>
    <submittedName>
        <fullName evidence="3">Universal stress protein</fullName>
    </submittedName>
</protein>
<feature type="domain" description="UspA" evidence="2">
    <location>
        <begin position="165"/>
        <end position="308"/>
    </location>
</feature>
<comment type="similarity">
    <text evidence="1">Belongs to the universal stress protein A family.</text>
</comment>
<evidence type="ECO:0000259" key="2">
    <source>
        <dbReference type="Pfam" id="PF00582"/>
    </source>
</evidence>
<feature type="domain" description="UspA" evidence="2">
    <location>
        <begin position="17"/>
        <end position="151"/>
    </location>
</feature>
<name>A0ABQ3D2A9_9ACTN</name>
<reference evidence="4" key="1">
    <citation type="journal article" date="2019" name="Int. J. Syst. Evol. Microbiol.">
        <title>The Global Catalogue of Microorganisms (GCM) 10K type strain sequencing project: providing services to taxonomists for standard genome sequencing and annotation.</title>
        <authorList>
            <consortium name="The Broad Institute Genomics Platform"/>
            <consortium name="The Broad Institute Genome Sequencing Center for Infectious Disease"/>
            <person name="Wu L."/>
            <person name="Ma J."/>
        </authorList>
    </citation>
    <scope>NUCLEOTIDE SEQUENCE [LARGE SCALE GENOMIC DNA]</scope>
    <source>
        <strain evidence="4">JCM 4733</strain>
    </source>
</reference>
<evidence type="ECO:0000313" key="3">
    <source>
        <dbReference type="EMBL" id="GHA47884.1"/>
    </source>
</evidence>
<dbReference type="Pfam" id="PF00582">
    <property type="entry name" value="Usp"/>
    <property type="match status" value="2"/>
</dbReference>
<dbReference type="SUPFAM" id="SSF52402">
    <property type="entry name" value="Adenine nucleotide alpha hydrolases-like"/>
    <property type="match status" value="2"/>
</dbReference>
<dbReference type="PANTHER" id="PTHR46553">
    <property type="entry name" value="ADENINE NUCLEOTIDE ALPHA HYDROLASES-LIKE SUPERFAMILY PROTEIN"/>
    <property type="match status" value="1"/>
</dbReference>
<comment type="caution">
    <text evidence="3">The sequence shown here is derived from an EMBL/GenBank/DDBJ whole genome shotgun (WGS) entry which is preliminary data.</text>
</comment>
<dbReference type="Gene3D" id="3.40.50.620">
    <property type="entry name" value="HUPs"/>
    <property type="match status" value="2"/>
</dbReference>
<dbReference type="PRINTS" id="PR01438">
    <property type="entry name" value="UNVRSLSTRESS"/>
</dbReference>
<proteinExistence type="inferred from homology"/>
<dbReference type="Proteomes" id="UP000653644">
    <property type="component" value="Unassembled WGS sequence"/>
</dbReference>
<dbReference type="EMBL" id="BMVN01000026">
    <property type="protein sequence ID" value="GHA47884.1"/>
    <property type="molecule type" value="Genomic_DNA"/>
</dbReference>
<evidence type="ECO:0000256" key="1">
    <source>
        <dbReference type="ARBA" id="ARBA00008791"/>
    </source>
</evidence>
<dbReference type="RefSeq" id="WP_189891183.1">
    <property type="nucleotide sequence ID" value="NZ_BMVN01000026.1"/>
</dbReference>
<sequence length="311" mass="33202">MSAAVAQAHGKPLDLPLVVGVDGSEPSMRAVDWAADEAVLRGASLRLVYASLWERYEGAVPAQESGEPSEEMMAEEIVGAAERRARRRRPGLKVTTDVLPEEPEYGLIHESSSALALVLGCRGRCGVTESLLGSVSAAVAGHAHCPVIVLRGSDGDQARSAARGRVVLGVGAEPAGSAAVRFAIEEAVLRGVPLEAVRAWRRPLHEPRAHRPPDFDRGYPQLVGEPAHPRERQAAETIADALRDVPSGLRVRRRTVEGHARDALPAVSREADLLVVGARRRRGHHGLRPDRVVHGVLHHAACPVAVVPEPA</sequence>
<organism evidence="3 4">
    <name type="scientific">Streptomyces canarius</name>
    <dbReference type="NCBI Taxonomy" id="285453"/>
    <lineage>
        <taxon>Bacteria</taxon>
        <taxon>Bacillati</taxon>
        <taxon>Actinomycetota</taxon>
        <taxon>Actinomycetes</taxon>
        <taxon>Kitasatosporales</taxon>
        <taxon>Streptomycetaceae</taxon>
        <taxon>Streptomyces</taxon>
    </lineage>
</organism>